<dbReference type="GO" id="GO:0006260">
    <property type="term" value="P:DNA replication"/>
    <property type="evidence" value="ECO:0007669"/>
    <property type="project" value="InterPro"/>
</dbReference>
<dbReference type="InterPro" id="IPR002694">
    <property type="entry name" value="Znf_CHC2"/>
</dbReference>
<dbReference type="EMBL" id="JADIIL010000003">
    <property type="protein sequence ID" value="MBF4473916.1"/>
    <property type="molecule type" value="Genomic_DNA"/>
</dbReference>
<dbReference type="Proteomes" id="UP000606900">
    <property type="component" value="Unassembled WGS sequence"/>
</dbReference>
<gene>
    <name evidence="2" type="ORF">ISP06_00385</name>
</gene>
<dbReference type="SMART" id="SM00400">
    <property type="entry name" value="ZnF_CHCC"/>
    <property type="match status" value="1"/>
</dbReference>
<dbReference type="GO" id="GO:0003899">
    <property type="term" value="F:DNA-directed RNA polymerase activity"/>
    <property type="evidence" value="ECO:0007669"/>
    <property type="project" value="InterPro"/>
</dbReference>
<organism evidence="2 3">
    <name type="scientific">Methanobacterium formicicum</name>
    <dbReference type="NCBI Taxonomy" id="2162"/>
    <lineage>
        <taxon>Archaea</taxon>
        <taxon>Methanobacteriati</taxon>
        <taxon>Methanobacteriota</taxon>
        <taxon>Methanomada group</taxon>
        <taxon>Methanobacteria</taxon>
        <taxon>Methanobacteriales</taxon>
        <taxon>Methanobacteriaceae</taxon>
        <taxon>Methanobacterium</taxon>
    </lineage>
</organism>
<protein>
    <recommendedName>
        <fullName evidence="1">Zinc finger CHC2-type domain-containing protein</fullName>
    </recommendedName>
</protein>
<evidence type="ECO:0000313" key="2">
    <source>
        <dbReference type="EMBL" id="MBF4473916.1"/>
    </source>
</evidence>
<dbReference type="InterPro" id="IPR036977">
    <property type="entry name" value="DNA_primase_Znf_CHC2"/>
</dbReference>
<reference evidence="2" key="1">
    <citation type="submission" date="2020-10" db="EMBL/GenBank/DDBJ databases">
        <title>Dehalococcoides mccartyi of a TCE/Cr reducing biochatode.</title>
        <authorList>
            <person name="Matturro B."/>
        </authorList>
    </citation>
    <scope>NUCLEOTIDE SEQUENCE</scope>
    <source>
        <strain evidence="2">Bin2</strain>
    </source>
</reference>
<dbReference type="Gene3D" id="3.90.580.10">
    <property type="entry name" value="Zinc finger, CHC2-type domain"/>
    <property type="match status" value="1"/>
</dbReference>
<dbReference type="GO" id="GO:0003677">
    <property type="term" value="F:DNA binding"/>
    <property type="evidence" value="ECO:0007669"/>
    <property type="project" value="InterPro"/>
</dbReference>
<dbReference type="SUPFAM" id="SSF56747">
    <property type="entry name" value="Prim-pol domain"/>
    <property type="match status" value="1"/>
</dbReference>
<dbReference type="Pfam" id="PF01807">
    <property type="entry name" value="Zn_ribbon_DnaG"/>
    <property type="match status" value="1"/>
</dbReference>
<proteinExistence type="predicted"/>
<evidence type="ECO:0000313" key="3">
    <source>
        <dbReference type="Proteomes" id="UP000606900"/>
    </source>
</evidence>
<dbReference type="AlphaFoldDB" id="A0A843AJD1"/>
<dbReference type="RefSeq" id="WP_276697816.1">
    <property type="nucleotide sequence ID" value="NZ_JADIIL010000003.1"/>
</dbReference>
<comment type="caution">
    <text evidence="2">The sequence shown here is derived from an EMBL/GenBank/DDBJ whole genome shotgun (WGS) entry which is preliminary data.</text>
</comment>
<accession>A0A843AJD1</accession>
<dbReference type="GO" id="GO:0008270">
    <property type="term" value="F:zinc ion binding"/>
    <property type="evidence" value="ECO:0007669"/>
    <property type="project" value="InterPro"/>
</dbReference>
<feature type="domain" description="Zinc finger CHC2-type" evidence="1">
    <location>
        <begin position="324"/>
        <end position="373"/>
    </location>
</feature>
<dbReference type="Gene3D" id="3.90.920.10">
    <property type="entry name" value="DNA primase, PRIM domain"/>
    <property type="match status" value="1"/>
</dbReference>
<dbReference type="SUPFAM" id="SSF57783">
    <property type="entry name" value="Zinc beta-ribbon"/>
    <property type="match status" value="1"/>
</dbReference>
<name>A0A843AJD1_METFO</name>
<sequence length="386" mass="46037">MKGLKSFYQSFYGSIFFRHFRRPTYFEKIKFRIQFSVENPKSLYLHVHRNSGNHPCLIHTYDHGSRGNLKSNNSDKMVFDRVFLDFDVSNPDVKKIKRELTDLRSHGLKHEKSRQNELKDHLQDLIINERIAKQAIEEAKYFAIKFKETFGNYPALFFSGCKGCHAYTFFKATGFTNFNLAVSWFAENVKNSYNQQTLDLSVTQDAQARLSRTPYSKHQLTDLTVVPFSIEDEYDEIIMKSLNPHIEDFNWEDYQTDFHKHIQKIDLVETYNAQVRNVNKTTNIVRSNGSNNFNGVYDHRVFFKSILGDPVREYPDKEYVMYNCPFKDHNDRKPSFRVHKKGYYCYGCQRRGNYWEFLKDYYNWNNERVKQFFKTSHIKKNIIDNN</sequence>
<evidence type="ECO:0000259" key="1">
    <source>
        <dbReference type="SMART" id="SM00400"/>
    </source>
</evidence>